<keyword evidence="5 8" id="KW-0472">Membrane</keyword>
<feature type="compositionally biased region" description="Polar residues" evidence="9">
    <location>
        <begin position="89"/>
        <end position="99"/>
    </location>
</feature>
<protein>
    <recommendedName>
        <fullName evidence="8">Palmitoyltransferase</fullName>
        <ecNumber evidence="8">2.3.1.225</ecNumber>
    </recommendedName>
</protein>
<dbReference type="PANTHER" id="PTHR22883">
    <property type="entry name" value="ZINC FINGER DHHC DOMAIN CONTAINING PROTEIN"/>
    <property type="match status" value="1"/>
</dbReference>
<evidence type="ECO:0000313" key="11">
    <source>
        <dbReference type="EMBL" id="CAD8407911.1"/>
    </source>
</evidence>
<name>A0A7S0BZQ6_9STRA</name>
<keyword evidence="4 8" id="KW-1133">Transmembrane helix</keyword>
<evidence type="ECO:0000256" key="1">
    <source>
        <dbReference type="ARBA" id="ARBA00004141"/>
    </source>
</evidence>
<keyword evidence="6 8" id="KW-0012">Acyltransferase</keyword>
<evidence type="ECO:0000256" key="5">
    <source>
        <dbReference type="ARBA" id="ARBA00023136"/>
    </source>
</evidence>
<dbReference type="GO" id="GO:0019706">
    <property type="term" value="F:protein-cysteine S-palmitoyltransferase activity"/>
    <property type="evidence" value="ECO:0007669"/>
    <property type="project" value="UniProtKB-EC"/>
</dbReference>
<dbReference type="PANTHER" id="PTHR22883:SF23">
    <property type="entry name" value="PALMITOYLTRANSFERASE ZDHHC6"/>
    <property type="match status" value="1"/>
</dbReference>
<gene>
    <name evidence="11" type="ORF">PINE0816_LOCUS4031</name>
</gene>
<comment type="catalytic activity">
    <reaction evidence="8">
        <text>L-cysteinyl-[protein] + hexadecanoyl-CoA = S-hexadecanoyl-L-cysteinyl-[protein] + CoA</text>
        <dbReference type="Rhea" id="RHEA:36683"/>
        <dbReference type="Rhea" id="RHEA-COMP:10131"/>
        <dbReference type="Rhea" id="RHEA-COMP:11032"/>
        <dbReference type="ChEBI" id="CHEBI:29950"/>
        <dbReference type="ChEBI" id="CHEBI:57287"/>
        <dbReference type="ChEBI" id="CHEBI:57379"/>
        <dbReference type="ChEBI" id="CHEBI:74151"/>
        <dbReference type="EC" id="2.3.1.225"/>
    </reaction>
</comment>
<feature type="compositionally biased region" description="Polar residues" evidence="9">
    <location>
        <begin position="129"/>
        <end position="139"/>
    </location>
</feature>
<dbReference type="AlphaFoldDB" id="A0A7S0BZQ6"/>
<evidence type="ECO:0000256" key="4">
    <source>
        <dbReference type="ARBA" id="ARBA00022989"/>
    </source>
</evidence>
<feature type="region of interest" description="Disordered" evidence="9">
    <location>
        <begin position="1"/>
        <end position="35"/>
    </location>
</feature>
<dbReference type="EC" id="2.3.1.225" evidence="8"/>
<feature type="region of interest" description="Disordered" evidence="9">
    <location>
        <begin position="89"/>
        <end position="140"/>
    </location>
</feature>
<dbReference type="GO" id="GO:0005783">
    <property type="term" value="C:endoplasmic reticulum"/>
    <property type="evidence" value="ECO:0007669"/>
    <property type="project" value="TreeGrafter"/>
</dbReference>
<keyword evidence="3 8" id="KW-0812">Transmembrane</keyword>
<dbReference type="PROSITE" id="PS50216">
    <property type="entry name" value="DHHC"/>
    <property type="match status" value="1"/>
</dbReference>
<feature type="transmembrane region" description="Helical" evidence="8">
    <location>
        <begin position="330"/>
        <end position="349"/>
    </location>
</feature>
<sequence length="358" mass="39622">MAQNQNIDLDHISLSEGLSSIHDDDANRTPDIDEEEVSLQKRLMQMKNRKGAYSKLIVQDEDDFFEEVLEKDDEDECESVLIESKNNSALSDVGSSTGAGNDYAVDDRDPSKETPAVTIEDGSGGGTNPEDSAQNTNSTEELELGIISPLDVDLDGVVDIQSVSRRKCFEKVGKCTILCSPLYHATGVGVVGPNWFGPITTISLIWGLTIFFFHKAGTETEKSQVEGEMNLKQYLCAFFAILSAITLFCVACVDPGVVTESNQNEYYPLEVDNDCTQRRRYCDICSVYQPPKTVHCSECNLCFAGYDHHCPWMGTCVGKKNFKAFVCFNVTWLVYLLYAVIFIGANLVGENNMTQHSS</sequence>
<feature type="domain" description="Palmitoyltransferase DHHC" evidence="10">
    <location>
        <begin position="277"/>
        <end position="348"/>
    </location>
</feature>
<evidence type="ECO:0000256" key="7">
    <source>
        <dbReference type="ARBA" id="ARBA00038298"/>
    </source>
</evidence>
<reference evidence="11" key="1">
    <citation type="submission" date="2021-01" db="EMBL/GenBank/DDBJ databases">
        <authorList>
            <person name="Corre E."/>
            <person name="Pelletier E."/>
            <person name="Niang G."/>
            <person name="Scheremetjew M."/>
            <person name="Finn R."/>
            <person name="Kale V."/>
            <person name="Holt S."/>
            <person name="Cochrane G."/>
            <person name="Meng A."/>
            <person name="Brown T."/>
            <person name="Cohen L."/>
        </authorList>
    </citation>
    <scope>NUCLEOTIDE SEQUENCE</scope>
    <source>
        <strain evidence="11">CCAP1064/1</strain>
    </source>
</reference>
<dbReference type="InterPro" id="IPR039859">
    <property type="entry name" value="PFA4/ZDH16/20/ERF2-like"/>
</dbReference>
<evidence type="ECO:0000256" key="3">
    <source>
        <dbReference type="ARBA" id="ARBA00022692"/>
    </source>
</evidence>
<organism evidence="11">
    <name type="scientific">Proboscia inermis</name>
    <dbReference type="NCBI Taxonomy" id="420281"/>
    <lineage>
        <taxon>Eukaryota</taxon>
        <taxon>Sar</taxon>
        <taxon>Stramenopiles</taxon>
        <taxon>Ochrophyta</taxon>
        <taxon>Bacillariophyta</taxon>
        <taxon>Coscinodiscophyceae</taxon>
        <taxon>Rhizosoleniophycidae</taxon>
        <taxon>Rhizosoleniales</taxon>
        <taxon>Rhizosoleniaceae</taxon>
        <taxon>Proboscia</taxon>
    </lineage>
</organism>
<dbReference type="GO" id="GO:0005794">
    <property type="term" value="C:Golgi apparatus"/>
    <property type="evidence" value="ECO:0007669"/>
    <property type="project" value="TreeGrafter"/>
</dbReference>
<accession>A0A7S0BZQ6</accession>
<evidence type="ECO:0000256" key="2">
    <source>
        <dbReference type="ARBA" id="ARBA00022679"/>
    </source>
</evidence>
<proteinExistence type="inferred from homology"/>
<evidence type="ECO:0000259" key="10">
    <source>
        <dbReference type="Pfam" id="PF01529"/>
    </source>
</evidence>
<dbReference type="InterPro" id="IPR001594">
    <property type="entry name" value="Palmitoyltrfase_DHHC"/>
</dbReference>
<dbReference type="GO" id="GO:0016020">
    <property type="term" value="C:membrane"/>
    <property type="evidence" value="ECO:0007669"/>
    <property type="project" value="UniProtKB-SubCell"/>
</dbReference>
<comment type="subcellular location">
    <subcellularLocation>
        <location evidence="1">Membrane</location>
        <topology evidence="1">Multi-pass membrane protein</topology>
    </subcellularLocation>
</comment>
<dbReference type="EMBL" id="HBEL01008435">
    <property type="protein sequence ID" value="CAD8407911.1"/>
    <property type="molecule type" value="Transcribed_RNA"/>
</dbReference>
<dbReference type="Pfam" id="PF01529">
    <property type="entry name" value="DHHC"/>
    <property type="match status" value="1"/>
</dbReference>
<evidence type="ECO:0000256" key="9">
    <source>
        <dbReference type="SAM" id="MobiDB-lite"/>
    </source>
</evidence>
<feature type="transmembrane region" description="Helical" evidence="8">
    <location>
        <begin position="195"/>
        <end position="213"/>
    </location>
</feature>
<evidence type="ECO:0000256" key="6">
    <source>
        <dbReference type="ARBA" id="ARBA00023315"/>
    </source>
</evidence>
<comment type="domain">
    <text evidence="8">The DHHC domain is required for palmitoyltransferase activity.</text>
</comment>
<keyword evidence="2 8" id="KW-0808">Transferase</keyword>
<feature type="transmembrane region" description="Helical" evidence="8">
    <location>
        <begin position="234"/>
        <end position="258"/>
    </location>
</feature>
<dbReference type="GO" id="GO:0006612">
    <property type="term" value="P:protein targeting to membrane"/>
    <property type="evidence" value="ECO:0007669"/>
    <property type="project" value="TreeGrafter"/>
</dbReference>
<feature type="compositionally biased region" description="Basic and acidic residues" evidence="9">
    <location>
        <begin position="21"/>
        <end position="31"/>
    </location>
</feature>
<evidence type="ECO:0000256" key="8">
    <source>
        <dbReference type="RuleBase" id="RU079119"/>
    </source>
</evidence>
<comment type="similarity">
    <text evidence="7">Belongs to the DHHC palmitoyltransferase family. PFA5 subfamily.</text>
</comment>